<dbReference type="EMBL" id="AQHW01000025">
    <property type="protein sequence ID" value="KKB49382.1"/>
    <property type="molecule type" value="Genomic_DNA"/>
</dbReference>
<accession>A0A0F5IW81</accession>
<proteinExistence type="predicted"/>
<dbReference type="CDD" id="cd13121">
    <property type="entry name" value="BF2867_like_C"/>
    <property type="match status" value="1"/>
</dbReference>
<dbReference type="AlphaFoldDB" id="A0A0F5IW81"/>
<reference evidence="1 2" key="1">
    <citation type="submission" date="2013-04" db="EMBL/GenBank/DDBJ databases">
        <title>The Genome Sequence of Parabacteroides gordonii DSM 23371.</title>
        <authorList>
            <consortium name="The Broad Institute Genomics Platform"/>
            <person name="Earl A."/>
            <person name="Ward D."/>
            <person name="Feldgarden M."/>
            <person name="Gevers D."/>
            <person name="Martens E."/>
            <person name="Sakamoto M."/>
            <person name="Benno Y."/>
            <person name="Suzuki N."/>
            <person name="Matsunaga N."/>
            <person name="Koshihara K."/>
            <person name="Seki M."/>
            <person name="Komiya H."/>
            <person name="Walker B."/>
            <person name="Young S."/>
            <person name="Zeng Q."/>
            <person name="Gargeya S."/>
            <person name="Fitzgerald M."/>
            <person name="Haas B."/>
            <person name="Abouelleil A."/>
            <person name="Allen A.W."/>
            <person name="Alvarado L."/>
            <person name="Arachchi H.M."/>
            <person name="Berlin A.M."/>
            <person name="Chapman S.B."/>
            <person name="Gainer-Dewar J."/>
            <person name="Goldberg J."/>
            <person name="Griggs A."/>
            <person name="Gujja S."/>
            <person name="Hansen M."/>
            <person name="Howarth C."/>
            <person name="Imamovic A."/>
            <person name="Ireland A."/>
            <person name="Larimer J."/>
            <person name="McCowan C."/>
            <person name="Murphy C."/>
            <person name="Pearson M."/>
            <person name="Poon T.W."/>
            <person name="Priest M."/>
            <person name="Roberts A."/>
            <person name="Saif S."/>
            <person name="Shea T."/>
            <person name="Sisk P."/>
            <person name="Sykes S."/>
            <person name="Wortman J."/>
            <person name="Nusbaum C."/>
            <person name="Birren B."/>
        </authorList>
    </citation>
    <scope>NUCLEOTIDE SEQUENCE [LARGE SCALE GENOMIC DNA]</scope>
    <source>
        <strain evidence="1 2">MS-1</strain>
    </source>
</reference>
<dbReference type="Proteomes" id="UP000033035">
    <property type="component" value="Unassembled WGS sequence"/>
</dbReference>
<evidence type="ECO:0008006" key="3">
    <source>
        <dbReference type="Google" id="ProtNLM"/>
    </source>
</evidence>
<dbReference type="InterPro" id="IPR025049">
    <property type="entry name" value="Mfa-like_1"/>
</dbReference>
<name>A0A0F5IW81_9BACT</name>
<dbReference type="RefSeq" id="WP_028729062.1">
    <property type="nucleotide sequence ID" value="NZ_KE386763.1"/>
</dbReference>
<dbReference type="Gene3D" id="2.60.40.2630">
    <property type="match status" value="1"/>
</dbReference>
<dbReference type="CDD" id="cd13120">
    <property type="entry name" value="BF2867_like_N"/>
    <property type="match status" value="1"/>
</dbReference>
<dbReference type="PATRIC" id="fig|1203610.3.peg.4530"/>
<keyword evidence="2" id="KW-1185">Reference proteome</keyword>
<gene>
    <name evidence="1" type="ORF">HMPREF1536_04446</name>
</gene>
<dbReference type="Pfam" id="PF13149">
    <property type="entry name" value="Mfa_like_1"/>
    <property type="match status" value="1"/>
</dbReference>
<dbReference type="STRING" id="1203610.HMPREF1536_04446"/>
<dbReference type="PROSITE" id="PS51257">
    <property type="entry name" value="PROKAR_LIPOPROTEIN"/>
    <property type="match status" value="1"/>
</dbReference>
<evidence type="ECO:0000313" key="1">
    <source>
        <dbReference type="EMBL" id="KKB49382.1"/>
    </source>
</evidence>
<evidence type="ECO:0000313" key="2">
    <source>
        <dbReference type="Proteomes" id="UP000033035"/>
    </source>
</evidence>
<sequence length="316" mass="32801">MRTNKFLVMSMLATVFLCSCSNEEEPAVGGIPEAMQVRAGIGEATRAVIDAGYGSDLAVSFARLDNPISNDDWTTPAIGATRLGGGGNTSVTFATAQTYMPANGQSVLIGYYPQAALSGKNNPTVSYTITGDEDIMATEVQTGAANAKFIPFTFQHLLTQLQFKCSGSAEAVKKWTKVSSITVKNVYNTLSLSLDKTSGATLATTGSANTSLSVIGCPEEVSAPDAADPQIGYLMVYPVADMGTESAAIALEVKATYDGTEKTLQVPISNISGGAQKGQSHLITLNFTIDGEITIEAGIAEWQPGNGGSSTITPGA</sequence>
<comment type="caution">
    <text evidence="1">The sequence shown here is derived from an EMBL/GenBank/DDBJ whole genome shotgun (WGS) entry which is preliminary data.</text>
</comment>
<dbReference type="HOGENOM" id="CLU_074802_0_0_10"/>
<organism evidence="1 2">
    <name type="scientific">Parabacteroides gordonii MS-1 = DSM 23371</name>
    <dbReference type="NCBI Taxonomy" id="1203610"/>
    <lineage>
        <taxon>Bacteria</taxon>
        <taxon>Pseudomonadati</taxon>
        <taxon>Bacteroidota</taxon>
        <taxon>Bacteroidia</taxon>
        <taxon>Bacteroidales</taxon>
        <taxon>Tannerellaceae</taxon>
        <taxon>Parabacteroides</taxon>
    </lineage>
</organism>
<protein>
    <recommendedName>
        <fullName evidence="3">Fimbrillin family protein</fullName>
    </recommendedName>
</protein>